<organism evidence="1 2">
    <name type="scientific">Chrysodeixis includens</name>
    <name type="common">Soybean looper</name>
    <name type="synonym">Pseudoplusia includens</name>
    <dbReference type="NCBI Taxonomy" id="689277"/>
    <lineage>
        <taxon>Eukaryota</taxon>
        <taxon>Metazoa</taxon>
        <taxon>Ecdysozoa</taxon>
        <taxon>Arthropoda</taxon>
        <taxon>Hexapoda</taxon>
        <taxon>Insecta</taxon>
        <taxon>Pterygota</taxon>
        <taxon>Neoptera</taxon>
        <taxon>Endopterygota</taxon>
        <taxon>Lepidoptera</taxon>
        <taxon>Glossata</taxon>
        <taxon>Ditrysia</taxon>
        <taxon>Noctuoidea</taxon>
        <taxon>Noctuidae</taxon>
        <taxon>Plusiinae</taxon>
        <taxon>Chrysodeixis</taxon>
    </lineage>
</organism>
<evidence type="ECO:0000313" key="1">
    <source>
        <dbReference type="EMBL" id="CAD0199301.1"/>
    </source>
</evidence>
<proteinExistence type="predicted"/>
<sequence length="96" mass="11364">MFTMCVKFYATYLKEYENHLPYNFFHLSDYFDYLLIGQVGKYLLILLKCVKLCDAQNFLLISLMLCGTGFFLNEFKGEGDAFLWNIFDVKLLCRNL</sequence>
<keyword evidence="2" id="KW-1185">Reference proteome</keyword>
<accession>A0A9N8KS69</accession>
<protein>
    <submittedName>
        <fullName evidence="1">Uncharacterized protein</fullName>
    </submittedName>
</protein>
<dbReference type="Proteomes" id="UP001154114">
    <property type="component" value="Chromosome 10"/>
</dbReference>
<reference evidence="1" key="1">
    <citation type="submission" date="2021-12" db="EMBL/GenBank/DDBJ databases">
        <authorList>
            <person name="King R."/>
        </authorList>
    </citation>
    <scope>NUCLEOTIDE SEQUENCE</scope>
</reference>
<evidence type="ECO:0000313" key="2">
    <source>
        <dbReference type="Proteomes" id="UP001154114"/>
    </source>
</evidence>
<dbReference type="AlphaFoldDB" id="A0A9N8KS69"/>
<gene>
    <name evidence="1" type="ORF">CINC_LOCUS996</name>
</gene>
<dbReference type="EMBL" id="LR824013">
    <property type="protein sequence ID" value="CAD0199301.1"/>
    <property type="molecule type" value="Genomic_DNA"/>
</dbReference>
<name>A0A9N8KS69_CHRIL</name>